<evidence type="ECO:0000256" key="2">
    <source>
        <dbReference type="ARBA" id="ARBA00022741"/>
    </source>
</evidence>
<dbReference type="InterPro" id="IPR004154">
    <property type="entry name" value="Anticodon-bd"/>
</dbReference>
<feature type="binding site" evidence="6">
    <location>
        <position position="129"/>
    </location>
    <ligand>
        <name>L-histidine</name>
        <dbReference type="ChEBI" id="CHEBI:57595"/>
    </ligand>
</feature>
<dbReference type="Gene3D" id="3.30.930.10">
    <property type="entry name" value="Bira Bifunctional Protein, Domain 2"/>
    <property type="match status" value="1"/>
</dbReference>
<keyword evidence="2 5" id="KW-0547">Nucleotide-binding</keyword>
<proteinExistence type="inferred from homology"/>
<evidence type="ECO:0000256" key="1">
    <source>
        <dbReference type="ARBA" id="ARBA00008226"/>
    </source>
</evidence>
<dbReference type="AlphaFoldDB" id="A0A2H0VJ97"/>
<dbReference type="PANTHER" id="PTHR43707:SF1">
    <property type="entry name" value="HISTIDINE--TRNA LIGASE, MITOCHONDRIAL-RELATED"/>
    <property type="match status" value="1"/>
</dbReference>
<dbReference type="InterPro" id="IPR041715">
    <property type="entry name" value="HisRS-like_core"/>
</dbReference>
<dbReference type="EMBL" id="PFAG01000018">
    <property type="protein sequence ID" value="PIR98380.1"/>
    <property type="molecule type" value="Genomic_DNA"/>
</dbReference>
<keyword evidence="5" id="KW-0963">Cytoplasm</keyword>
<dbReference type="InterPro" id="IPR036621">
    <property type="entry name" value="Anticodon-bd_dom_sf"/>
</dbReference>
<feature type="binding site" evidence="6">
    <location>
        <begin position="98"/>
        <end position="100"/>
    </location>
    <ligand>
        <name>L-histidine</name>
        <dbReference type="ChEBI" id="CHEBI:57595"/>
    </ligand>
</feature>
<dbReference type="EC" id="6.1.1.21" evidence="5"/>
<evidence type="ECO:0000313" key="8">
    <source>
        <dbReference type="EMBL" id="PIR98380.1"/>
    </source>
</evidence>
<dbReference type="GO" id="GO:0005524">
    <property type="term" value="F:ATP binding"/>
    <property type="evidence" value="ECO:0007669"/>
    <property type="project" value="UniProtKB-UniRule"/>
</dbReference>
<protein>
    <recommendedName>
        <fullName evidence="5">Histidine--tRNA ligase</fullName>
        <ecNumber evidence="5">6.1.1.21</ecNumber>
    </recommendedName>
    <alternativeName>
        <fullName evidence="5">Histidyl-tRNA synthetase</fullName>
        <shortName evidence="5">HisRS</shortName>
    </alternativeName>
</protein>
<feature type="binding site" evidence="6">
    <location>
        <begin position="279"/>
        <end position="280"/>
    </location>
    <ligand>
        <name>L-histidine</name>
        <dbReference type="ChEBI" id="CHEBI:57595"/>
    </ligand>
</feature>
<dbReference type="PROSITE" id="PS50862">
    <property type="entry name" value="AA_TRNA_LIGASE_II"/>
    <property type="match status" value="1"/>
</dbReference>
<dbReference type="PANTHER" id="PTHR43707">
    <property type="entry name" value="HISTIDYL-TRNA SYNTHETASE"/>
    <property type="match status" value="1"/>
</dbReference>
<dbReference type="Pfam" id="PF13393">
    <property type="entry name" value="tRNA-synt_His"/>
    <property type="match status" value="1"/>
</dbReference>
<dbReference type="InterPro" id="IPR045864">
    <property type="entry name" value="aa-tRNA-synth_II/BPL/LPL"/>
</dbReference>
<name>A0A2H0VJ97_9BACT</name>
<dbReference type="GO" id="GO:0005737">
    <property type="term" value="C:cytoplasm"/>
    <property type="evidence" value="ECO:0007669"/>
    <property type="project" value="UniProtKB-SubCell"/>
</dbReference>
<accession>A0A2H0VJ97</accession>
<evidence type="ECO:0000313" key="9">
    <source>
        <dbReference type="Proteomes" id="UP000230776"/>
    </source>
</evidence>
<keyword evidence="5" id="KW-0067">ATP-binding</keyword>
<dbReference type="InterPro" id="IPR015807">
    <property type="entry name" value="His-tRNA-ligase"/>
</dbReference>
<dbReference type="InterPro" id="IPR006195">
    <property type="entry name" value="aa-tRNA-synth_II"/>
</dbReference>
<gene>
    <name evidence="5" type="primary">hisS</name>
    <name evidence="8" type="ORF">COT88_01915</name>
</gene>
<reference evidence="9" key="1">
    <citation type="submission" date="2017-09" db="EMBL/GenBank/DDBJ databases">
        <title>Depth-based differentiation of microbial function through sediment-hosted aquifers and enrichment of novel symbionts in the deep terrestrial subsurface.</title>
        <authorList>
            <person name="Probst A.J."/>
            <person name="Ladd B."/>
            <person name="Jarett J.K."/>
            <person name="Geller-Mcgrath D.E."/>
            <person name="Sieber C.M.K."/>
            <person name="Emerson J.B."/>
            <person name="Anantharaman K."/>
            <person name="Thomas B.C."/>
            <person name="Malmstrom R."/>
            <person name="Stieglmeier M."/>
            <person name="Klingl A."/>
            <person name="Woyke T."/>
            <person name="Ryan C.M."/>
            <person name="Banfield J.F."/>
        </authorList>
    </citation>
    <scope>NUCLEOTIDE SEQUENCE [LARGE SCALE GENOMIC DNA]</scope>
</reference>
<evidence type="ECO:0000259" key="7">
    <source>
        <dbReference type="PROSITE" id="PS50862"/>
    </source>
</evidence>
<sequence>MPDKKTIKAIKKTSKKKFDLQVPKGMRDVFAEGVLRKEKLYKVGRDIFEFYGFEQIETPILEKEELFVRSVGSETDIVQKEMYAIKGGGSNKLVLRPEMTASVMRSYLENGMRKLPQPRRLYYRGPMFRKERPQAGRFRQFDQIGVEIVGGESDPIYDAQVILIFYKMLESLKLENIVVGVNSIGSDSDRQNYKKKLVDHYKKNEKKICPDCKRRLKTNPLRVLDCKVKECQPIKDDAPIILDNLTSVTKAHFKEVLEYLEELNVPYTLTPHLVRGLDYYSRTVFEIYQLGEESEPGLTLVAGGRYDYLANVLGSKGVSGIGAAMGVDRVIEAVLEKDVNFGLPRKKDLAFLVHVGQLAKKKSMGLLEELRGANINIVSNLGKTSLSSQLEKANKVGASIAIILGQKEVYEDNVILRNMKTGTQEDVPRNKLIKQLKKRLK</sequence>
<evidence type="ECO:0000256" key="6">
    <source>
        <dbReference type="PIRSR" id="PIRSR001549-1"/>
    </source>
</evidence>
<dbReference type="GO" id="GO:0006427">
    <property type="term" value="P:histidyl-tRNA aminoacylation"/>
    <property type="evidence" value="ECO:0007669"/>
    <property type="project" value="UniProtKB-UniRule"/>
</dbReference>
<keyword evidence="3 5" id="KW-0030">Aminoacyl-tRNA synthetase</keyword>
<keyword evidence="5" id="KW-0648">Protein biosynthesis</keyword>
<evidence type="ECO:0000256" key="3">
    <source>
        <dbReference type="ARBA" id="ARBA00023146"/>
    </source>
</evidence>
<dbReference type="Gene3D" id="3.40.50.800">
    <property type="entry name" value="Anticodon-binding domain"/>
    <property type="match status" value="1"/>
</dbReference>
<comment type="caution">
    <text evidence="8">The sequence shown here is derived from an EMBL/GenBank/DDBJ whole genome shotgun (WGS) entry which is preliminary data.</text>
</comment>
<feature type="binding site" evidence="6">
    <location>
        <position position="147"/>
    </location>
    <ligand>
        <name>L-histidine</name>
        <dbReference type="ChEBI" id="CHEBI:57595"/>
    </ligand>
</feature>
<dbReference type="Proteomes" id="UP000230776">
    <property type="component" value="Unassembled WGS sequence"/>
</dbReference>
<dbReference type="PIRSF" id="PIRSF001549">
    <property type="entry name" value="His-tRNA_synth"/>
    <property type="match status" value="1"/>
</dbReference>
<dbReference type="NCBIfam" id="TIGR00442">
    <property type="entry name" value="hisS"/>
    <property type="match status" value="1"/>
</dbReference>
<dbReference type="CDD" id="cd00773">
    <property type="entry name" value="HisRS-like_core"/>
    <property type="match status" value="1"/>
</dbReference>
<comment type="subcellular location">
    <subcellularLocation>
        <location evidence="5">Cytoplasm</location>
    </subcellularLocation>
</comment>
<feature type="domain" description="Aminoacyl-transfer RNA synthetases class-II family profile" evidence="7">
    <location>
        <begin position="21"/>
        <end position="344"/>
    </location>
</feature>
<evidence type="ECO:0000256" key="4">
    <source>
        <dbReference type="ARBA" id="ARBA00047639"/>
    </source>
</evidence>
<comment type="similarity">
    <text evidence="1 5">Belongs to the class-II aminoacyl-tRNA synthetase family.</text>
</comment>
<dbReference type="HAMAP" id="MF_00127">
    <property type="entry name" value="His_tRNA_synth"/>
    <property type="match status" value="1"/>
</dbReference>
<comment type="catalytic activity">
    <reaction evidence="4 5">
        <text>tRNA(His) + L-histidine + ATP = L-histidyl-tRNA(His) + AMP + diphosphate + H(+)</text>
        <dbReference type="Rhea" id="RHEA:17313"/>
        <dbReference type="Rhea" id="RHEA-COMP:9665"/>
        <dbReference type="Rhea" id="RHEA-COMP:9689"/>
        <dbReference type="ChEBI" id="CHEBI:15378"/>
        <dbReference type="ChEBI" id="CHEBI:30616"/>
        <dbReference type="ChEBI" id="CHEBI:33019"/>
        <dbReference type="ChEBI" id="CHEBI:57595"/>
        <dbReference type="ChEBI" id="CHEBI:78442"/>
        <dbReference type="ChEBI" id="CHEBI:78527"/>
        <dbReference type="ChEBI" id="CHEBI:456215"/>
        <dbReference type="EC" id="6.1.1.21"/>
    </reaction>
</comment>
<dbReference type="SUPFAM" id="SSF55681">
    <property type="entry name" value="Class II aaRS and biotin synthetases"/>
    <property type="match status" value="1"/>
</dbReference>
<comment type="subunit">
    <text evidence="5">Homodimer.</text>
</comment>
<dbReference type="GO" id="GO:0004821">
    <property type="term" value="F:histidine-tRNA ligase activity"/>
    <property type="evidence" value="ECO:0007669"/>
    <property type="project" value="UniProtKB-UniRule"/>
</dbReference>
<feature type="binding site" evidence="6">
    <location>
        <position position="275"/>
    </location>
    <ligand>
        <name>L-histidine</name>
        <dbReference type="ChEBI" id="CHEBI:57595"/>
    </ligand>
</feature>
<feature type="binding site" evidence="6">
    <location>
        <position position="143"/>
    </location>
    <ligand>
        <name>L-histidine</name>
        <dbReference type="ChEBI" id="CHEBI:57595"/>
    </ligand>
</feature>
<dbReference type="SUPFAM" id="SSF52954">
    <property type="entry name" value="Class II aaRS ABD-related"/>
    <property type="match status" value="1"/>
</dbReference>
<dbReference type="InterPro" id="IPR004516">
    <property type="entry name" value="HisRS/HisZ"/>
</dbReference>
<evidence type="ECO:0000256" key="5">
    <source>
        <dbReference type="HAMAP-Rule" id="MF_00127"/>
    </source>
</evidence>
<keyword evidence="5 8" id="KW-0436">Ligase</keyword>
<organism evidence="8 9">
    <name type="scientific">Candidatus Colwellbacteria bacterium CG10_big_fil_rev_8_21_14_0_10_41_28</name>
    <dbReference type="NCBI Taxonomy" id="1974539"/>
    <lineage>
        <taxon>Bacteria</taxon>
        <taxon>Candidatus Colwelliibacteriota</taxon>
    </lineage>
</organism>
<dbReference type="Pfam" id="PF03129">
    <property type="entry name" value="HGTP_anticodon"/>
    <property type="match status" value="1"/>
</dbReference>